<feature type="region of interest" description="Disordered" evidence="1">
    <location>
        <begin position="302"/>
        <end position="338"/>
    </location>
</feature>
<name>A0A4R2J3K8_9ACTN</name>
<dbReference type="RefSeq" id="WP_132143304.1">
    <property type="nucleotide sequence ID" value="NZ_SLWR01000001.1"/>
</dbReference>
<evidence type="ECO:0000256" key="1">
    <source>
        <dbReference type="SAM" id="MobiDB-lite"/>
    </source>
</evidence>
<evidence type="ECO:0000313" key="2">
    <source>
        <dbReference type="EMBL" id="TCO51446.1"/>
    </source>
</evidence>
<gene>
    <name evidence="2" type="ORF">EV646_101437</name>
</gene>
<dbReference type="AlphaFoldDB" id="A0A4R2J3K8"/>
<reference evidence="2 3" key="1">
    <citation type="journal article" date="2015" name="Stand. Genomic Sci.">
        <title>Genomic Encyclopedia of Bacterial and Archaeal Type Strains, Phase III: the genomes of soil and plant-associated and newly described type strains.</title>
        <authorList>
            <person name="Whitman W.B."/>
            <person name="Woyke T."/>
            <person name="Klenk H.P."/>
            <person name="Zhou Y."/>
            <person name="Lilburn T.G."/>
            <person name="Beck B.J."/>
            <person name="De Vos P."/>
            <person name="Vandamme P."/>
            <person name="Eisen J.A."/>
            <person name="Garrity G."/>
            <person name="Hugenholtz P."/>
            <person name="Kyrpides N.C."/>
        </authorList>
    </citation>
    <scope>NUCLEOTIDE SEQUENCE [LARGE SCALE GENOMIC DNA]</scope>
    <source>
        <strain evidence="2 3">VKM Ac-2541</strain>
    </source>
</reference>
<evidence type="ECO:0000313" key="3">
    <source>
        <dbReference type="Proteomes" id="UP000295573"/>
    </source>
</evidence>
<dbReference type="OrthoDB" id="9910210at2"/>
<dbReference type="EMBL" id="SLWR01000001">
    <property type="protein sequence ID" value="TCO51446.1"/>
    <property type="molecule type" value="Genomic_DNA"/>
</dbReference>
<dbReference type="Proteomes" id="UP000295573">
    <property type="component" value="Unassembled WGS sequence"/>
</dbReference>
<proteinExistence type="predicted"/>
<keyword evidence="3" id="KW-1185">Reference proteome</keyword>
<comment type="caution">
    <text evidence="2">The sequence shown here is derived from an EMBL/GenBank/DDBJ whole genome shotgun (WGS) entry which is preliminary data.</text>
</comment>
<protein>
    <submittedName>
        <fullName evidence="2">Uncharacterized protein</fullName>
    </submittedName>
</protein>
<accession>A0A4R2J3K8</accession>
<sequence>MNLHDAKALTGPEWLQSAARIAWETRIMRRRVPIYKATIWALQQLNNLSRGPDRPSMKVTNWERMGPGGKTFWMPKLETMTGRTDDPITSARELRTRTTFASRLARVISADEWPQIIAEYQSRKQGNPPRFHYISHRPLNLASHELMDKAWASGELPTPEYRRWKEEVKLNDAPGLYSEFYTHGGSRTIPGGETNPAYRLARLLYDVAWRDKASMGNEVRVLRKARVLRAQQVVKFLRAEVSQVFKGAGTERPAAPKPGDVLTPEVIAAVYDFTNPPELRSAAARGETTPDRVHANAVDLATTVARALPPPRVKRDPEAAPPPAARPPKHPPRNDLSR</sequence>
<organism evidence="2 3">
    <name type="scientific">Kribbella antiqua</name>
    <dbReference type="NCBI Taxonomy" id="2512217"/>
    <lineage>
        <taxon>Bacteria</taxon>
        <taxon>Bacillati</taxon>
        <taxon>Actinomycetota</taxon>
        <taxon>Actinomycetes</taxon>
        <taxon>Propionibacteriales</taxon>
        <taxon>Kribbellaceae</taxon>
        <taxon>Kribbella</taxon>
    </lineage>
</organism>